<sequence>VEYIDTDWVGYFLTSRSATIAGSLEFGVSAAKTYDELKVFEHGLGKCPVVMIPGIRTELNDYKGRFKSFLEDAKEDLEGFDMLVSRLATMVWAYYLPSYEWKLNESSMLGKDRPEMKVNLGGVTPTWSDEVLIPLAPPQNLPPADLLMGTVDDMIQRHTLEDVLFGRVEGSAPAFQVNLRINVARSKLTPISTHMAEGITNVMDLLYRGVEWLGETVIIDGEELTVKMAKAAKGRVTASIQPKSPFDRNSDMGVAKLAMELGLPRGWTYEHILDIPNAAELRMEKLVETIEELPEVQEPMIQEILKELGFLQEEEEFTDVSAARPGEVPAELLEALSGLGGDGRGPKPPGAASQTLNPRGLLTENEQPQPTTPLAGTQ</sequence>
<dbReference type="AlphaFoldDB" id="A0A0F9FUW3"/>
<feature type="non-terminal residue" evidence="2">
    <location>
        <position position="1"/>
    </location>
</feature>
<evidence type="ECO:0000313" key="2">
    <source>
        <dbReference type="EMBL" id="KKL54927.1"/>
    </source>
</evidence>
<protein>
    <recommendedName>
        <fullName evidence="3">Portal protein</fullName>
    </recommendedName>
</protein>
<feature type="region of interest" description="Disordered" evidence="1">
    <location>
        <begin position="335"/>
        <end position="378"/>
    </location>
</feature>
<feature type="compositionally biased region" description="Polar residues" evidence="1">
    <location>
        <begin position="364"/>
        <end position="378"/>
    </location>
</feature>
<proteinExistence type="predicted"/>
<accession>A0A0F9FUW3</accession>
<reference evidence="2" key="1">
    <citation type="journal article" date="2015" name="Nature">
        <title>Complex archaea that bridge the gap between prokaryotes and eukaryotes.</title>
        <authorList>
            <person name="Spang A."/>
            <person name="Saw J.H."/>
            <person name="Jorgensen S.L."/>
            <person name="Zaremba-Niedzwiedzka K."/>
            <person name="Martijn J."/>
            <person name="Lind A.E."/>
            <person name="van Eijk R."/>
            <person name="Schleper C."/>
            <person name="Guy L."/>
            <person name="Ettema T.J."/>
        </authorList>
    </citation>
    <scope>NUCLEOTIDE SEQUENCE</scope>
</reference>
<comment type="caution">
    <text evidence="2">The sequence shown here is derived from an EMBL/GenBank/DDBJ whole genome shotgun (WGS) entry which is preliminary data.</text>
</comment>
<organism evidence="2">
    <name type="scientific">marine sediment metagenome</name>
    <dbReference type="NCBI Taxonomy" id="412755"/>
    <lineage>
        <taxon>unclassified sequences</taxon>
        <taxon>metagenomes</taxon>
        <taxon>ecological metagenomes</taxon>
    </lineage>
</organism>
<evidence type="ECO:0008006" key="3">
    <source>
        <dbReference type="Google" id="ProtNLM"/>
    </source>
</evidence>
<gene>
    <name evidence="2" type="ORF">LCGC14_2260540</name>
</gene>
<evidence type="ECO:0000256" key="1">
    <source>
        <dbReference type="SAM" id="MobiDB-lite"/>
    </source>
</evidence>
<dbReference type="EMBL" id="LAZR01031024">
    <property type="protein sequence ID" value="KKL54927.1"/>
    <property type="molecule type" value="Genomic_DNA"/>
</dbReference>
<name>A0A0F9FUW3_9ZZZZ</name>